<dbReference type="InterPro" id="IPR045431">
    <property type="entry name" value="EAD2"/>
</dbReference>
<dbReference type="RefSeq" id="WP_378054947.1">
    <property type="nucleotide sequence ID" value="NZ_JBHSIS010000002.1"/>
</dbReference>
<dbReference type="Pfam" id="PF19956">
    <property type="entry name" value="EAD2"/>
    <property type="match status" value="1"/>
</dbReference>
<evidence type="ECO:0000313" key="4">
    <source>
        <dbReference type="EMBL" id="MFC4853000.1"/>
    </source>
</evidence>
<evidence type="ECO:0000259" key="2">
    <source>
        <dbReference type="Pfam" id="PF00931"/>
    </source>
</evidence>
<dbReference type="SUPFAM" id="SSF52540">
    <property type="entry name" value="P-loop containing nucleoside triphosphate hydrolases"/>
    <property type="match status" value="1"/>
</dbReference>
<dbReference type="EMBL" id="JBHSIS010000002">
    <property type="protein sequence ID" value="MFC4853000.1"/>
    <property type="molecule type" value="Genomic_DNA"/>
</dbReference>
<feature type="region of interest" description="Disordered" evidence="1">
    <location>
        <begin position="213"/>
        <end position="256"/>
    </location>
</feature>
<accession>A0ABV9RXE8</accession>
<organism evidence="4 5">
    <name type="scientific">Actinophytocola glycyrrhizae</name>
    <dbReference type="NCBI Taxonomy" id="2044873"/>
    <lineage>
        <taxon>Bacteria</taxon>
        <taxon>Bacillati</taxon>
        <taxon>Actinomycetota</taxon>
        <taxon>Actinomycetes</taxon>
        <taxon>Pseudonocardiales</taxon>
        <taxon>Pseudonocardiaceae</taxon>
    </lineage>
</organism>
<comment type="caution">
    <text evidence="4">The sequence shown here is derived from an EMBL/GenBank/DDBJ whole genome shotgun (WGS) entry which is preliminary data.</text>
</comment>
<keyword evidence="5" id="KW-1185">Reference proteome</keyword>
<dbReference type="Pfam" id="PF13374">
    <property type="entry name" value="TPR_10"/>
    <property type="match status" value="2"/>
</dbReference>
<dbReference type="SUPFAM" id="SSF48452">
    <property type="entry name" value="TPR-like"/>
    <property type="match status" value="4"/>
</dbReference>
<gene>
    <name evidence="4" type="primary">fxsT</name>
    <name evidence="4" type="ORF">ACFPCV_05755</name>
</gene>
<dbReference type="Pfam" id="PF13424">
    <property type="entry name" value="TPR_12"/>
    <property type="match status" value="3"/>
</dbReference>
<dbReference type="InterPro" id="IPR053137">
    <property type="entry name" value="NLR-like"/>
</dbReference>
<proteinExistence type="predicted"/>
<evidence type="ECO:0000259" key="3">
    <source>
        <dbReference type="Pfam" id="PF19956"/>
    </source>
</evidence>
<feature type="compositionally biased region" description="Acidic residues" evidence="1">
    <location>
        <begin position="232"/>
        <end position="246"/>
    </location>
</feature>
<dbReference type="Proteomes" id="UP001595859">
    <property type="component" value="Unassembled WGS sequence"/>
</dbReference>
<name>A0ABV9RXE8_9PSEU</name>
<dbReference type="NCBIfam" id="NF040586">
    <property type="entry name" value="FxSxx_TPR"/>
    <property type="match status" value="1"/>
</dbReference>
<reference evidence="5" key="1">
    <citation type="journal article" date="2019" name="Int. J. Syst. Evol. Microbiol.">
        <title>The Global Catalogue of Microorganisms (GCM) 10K type strain sequencing project: providing services to taxonomists for standard genome sequencing and annotation.</title>
        <authorList>
            <consortium name="The Broad Institute Genomics Platform"/>
            <consortium name="The Broad Institute Genome Sequencing Center for Infectious Disease"/>
            <person name="Wu L."/>
            <person name="Ma J."/>
        </authorList>
    </citation>
    <scope>NUCLEOTIDE SEQUENCE [LARGE SCALE GENOMIC DNA]</scope>
    <source>
        <strain evidence="5">ZS-22-S1</strain>
    </source>
</reference>
<protein>
    <submittedName>
        <fullName evidence="4">FxSxx-COOH system tetratricopeptide repeat protein</fullName>
    </submittedName>
</protein>
<evidence type="ECO:0000256" key="1">
    <source>
        <dbReference type="SAM" id="MobiDB-lite"/>
    </source>
</evidence>
<dbReference type="PANTHER" id="PTHR46082">
    <property type="entry name" value="ATP/GTP-BINDING PROTEIN-RELATED"/>
    <property type="match status" value="1"/>
</dbReference>
<evidence type="ECO:0000313" key="5">
    <source>
        <dbReference type="Proteomes" id="UP001595859"/>
    </source>
</evidence>
<sequence length="1087" mass="119768">MPHETDGRHRSGLTIADKERLMEALNAVPVLRDPHQRQLVLDELRDEYGSQFDPLRHSGTNADTWALVSTCMRIEGAMRTLVTILKLVGGQALQWQQLSELVEELFPRQPNAATGDHELDRRIQSLLVTVSGEVVARALRHEVFEGSRLGGNALDVYATLLVASRSIPLLTFLERVAHELPEYDMVELHRLIDLLAARLDLAHVAPELCRGTARADESGPAELNPPALPPVSEDEAGPEADDDEDDPVNRTRVRPGQAVTMSAPQVWGGVPPRNKHFTGREDILVQVQRTLGQHAQSALVPQALHGLGGIGKSQLAVEYAYRYQNDYQLVWWVQANDERSVRRSLVSLAKRLHLPESADVQDTVDNVLDVLRRRDPYTSWLLIYDDAPEPGVVGPYLPSGVGHVIVTSRSRTWASESNAIEVDVFSPEESIGLIRSRWHDLTDDEALELATDLGHLPLALEQAAAMHEQTGIPLAEYQRALRNSPSQILAEGNPANYPQSVAATLSLAFNSVRDISPGAAYLLRLCAFLSAQPIALPLLTRGRAAQPADQDIDLGDDIKVRRAVRDLGRFALVQLDIGRDLLRVHSLVRALIRDATPEGERPAVQLHAHTVLAGANPGDPDNPNNWLAHAQIAPHVEPAGLVYSLDPAVRQVVLDQIRYLFAIGDFAGSRKVGESAVEVWRSACGESDELTLVASRHLSISLRSLGYYAEARQLSQETLELMVETLGEDHEHALVTAGSVAADLRVAGEFREALALDAQNLVRHREVLGESDLHTLRALTNLAVDYRMVGDFAKAAELDQEAIAIKASALGEDHMSTLFSYGCLMRDLYGLGEYRRGLELGREKLPLQEQQMPDNHRNLLLTKRTYSILLRKAGHNAEALQHARDLYDVCRRTLGRSHEHTLSALMSLSNTLRVTGDHDGALRFGQRALTIYREVFGELHPFTLACRVDVAIVLQALDQLPEAEELNDPALDGLTTSLGEDHPHTLCAVNTKASGLALAGRHQEARELSKRLLDRSRHVRGADHPNTLACAANHALDLEATGDPVEATALRREIFPLFREKLGIDHPETLNANAYRRVASDVEVPAS</sequence>
<dbReference type="Gene3D" id="1.25.40.10">
    <property type="entry name" value="Tetratricopeptide repeat domain"/>
    <property type="match status" value="2"/>
</dbReference>
<dbReference type="InterPro" id="IPR011990">
    <property type="entry name" value="TPR-like_helical_dom_sf"/>
</dbReference>
<dbReference type="PANTHER" id="PTHR46082:SF6">
    <property type="entry name" value="AAA+ ATPASE DOMAIN-CONTAINING PROTEIN-RELATED"/>
    <property type="match status" value="1"/>
</dbReference>
<dbReference type="InterPro" id="IPR002182">
    <property type="entry name" value="NB-ARC"/>
</dbReference>
<dbReference type="Pfam" id="PF00931">
    <property type="entry name" value="NB-ARC"/>
    <property type="match status" value="1"/>
</dbReference>
<feature type="domain" description="Effector-associated" evidence="3">
    <location>
        <begin position="22"/>
        <end position="103"/>
    </location>
</feature>
<dbReference type="Gene3D" id="3.40.50.300">
    <property type="entry name" value="P-loop containing nucleotide triphosphate hydrolases"/>
    <property type="match status" value="1"/>
</dbReference>
<dbReference type="InterPro" id="IPR027417">
    <property type="entry name" value="P-loop_NTPase"/>
</dbReference>
<feature type="domain" description="NB-ARC" evidence="2">
    <location>
        <begin position="284"/>
        <end position="435"/>
    </location>
</feature>